<dbReference type="InterPro" id="IPR038717">
    <property type="entry name" value="Tc1-like_DDE_dom"/>
</dbReference>
<sequence length="335" mass="39252">MPSTLTRSQLEERRMEAARRFEDPHHVQKQIAHELGVHPNTVSLWKKRWRAQGQTGLKRTISSGRPPRMLDVQRFEQDLQRGAKHFGYPTESWTSKRMAQMLYLTQNLRFHPEHFRKRVHRLGYSPQKACVQSRERNQFQIDTWTQEKLRGLQKALQQGATLVVCDEVGSSLKTLRGVTWAKRGKTPVLPTHGHWDNLSIIGGMTPCGKIYQQCYPHAIRGVQVVKFFKHLLQHLDGPLIILLDNARIHRARVVLEFLKTEVGKRITVFHTPPYAPEFNPIEWLWSWIKRLRIRNLCPKNLKELKQAWTLGFRQVRSRPELVQSFFRASSLCHIC</sequence>
<feature type="domain" description="Winged helix-turn helix" evidence="2">
    <location>
        <begin position="91"/>
        <end position="147"/>
    </location>
</feature>
<proteinExistence type="predicted"/>
<evidence type="ECO:0000259" key="2">
    <source>
        <dbReference type="Pfam" id="PF13592"/>
    </source>
</evidence>
<evidence type="ECO:0008006" key="5">
    <source>
        <dbReference type="Google" id="ProtNLM"/>
    </source>
</evidence>
<evidence type="ECO:0000313" key="3">
    <source>
        <dbReference type="EMBL" id="GGJ32260.1"/>
    </source>
</evidence>
<accession>A0ABQ2CZL9</accession>
<dbReference type="Proteomes" id="UP000632222">
    <property type="component" value="Unassembled WGS sequence"/>
</dbReference>
<evidence type="ECO:0000259" key="1">
    <source>
        <dbReference type="Pfam" id="PF13358"/>
    </source>
</evidence>
<dbReference type="RefSeq" id="WP_189002363.1">
    <property type="nucleotide sequence ID" value="NZ_BMOD01000005.1"/>
</dbReference>
<evidence type="ECO:0000313" key="4">
    <source>
        <dbReference type="Proteomes" id="UP000632222"/>
    </source>
</evidence>
<dbReference type="InterPro" id="IPR009057">
    <property type="entry name" value="Homeodomain-like_sf"/>
</dbReference>
<dbReference type="Pfam" id="PF13592">
    <property type="entry name" value="HTH_33"/>
    <property type="match status" value="1"/>
</dbReference>
<dbReference type="InterPro" id="IPR036397">
    <property type="entry name" value="RNaseH_sf"/>
</dbReference>
<dbReference type="Gene3D" id="3.30.420.10">
    <property type="entry name" value="Ribonuclease H-like superfamily/Ribonuclease H"/>
    <property type="match status" value="1"/>
</dbReference>
<dbReference type="SUPFAM" id="SSF46689">
    <property type="entry name" value="Homeodomain-like"/>
    <property type="match status" value="1"/>
</dbReference>
<comment type="caution">
    <text evidence="3">The sequence shown here is derived from an EMBL/GenBank/DDBJ whole genome shotgun (WGS) entry which is preliminary data.</text>
</comment>
<reference evidence="4" key="1">
    <citation type="journal article" date="2019" name="Int. J. Syst. Evol. Microbiol.">
        <title>The Global Catalogue of Microorganisms (GCM) 10K type strain sequencing project: providing services to taxonomists for standard genome sequencing and annotation.</title>
        <authorList>
            <consortium name="The Broad Institute Genomics Platform"/>
            <consortium name="The Broad Institute Genome Sequencing Center for Infectious Disease"/>
            <person name="Wu L."/>
            <person name="Ma J."/>
        </authorList>
    </citation>
    <scope>NUCLEOTIDE SEQUENCE [LARGE SCALE GENOMIC DNA]</scope>
    <source>
        <strain evidence="4">JCM 14370</strain>
    </source>
</reference>
<keyword evidence="4" id="KW-1185">Reference proteome</keyword>
<organism evidence="3 4">
    <name type="scientific">Deinococcus roseus</name>
    <dbReference type="NCBI Taxonomy" id="392414"/>
    <lineage>
        <taxon>Bacteria</taxon>
        <taxon>Thermotogati</taxon>
        <taxon>Deinococcota</taxon>
        <taxon>Deinococci</taxon>
        <taxon>Deinococcales</taxon>
        <taxon>Deinococcaceae</taxon>
        <taxon>Deinococcus</taxon>
    </lineage>
</organism>
<feature type="domain" description="Tc1-like transposase DDE" evidence="1">
    <location>
        <begin position="162"/>
        <end position="305"/>
    </location>
</feature>
<dbReference type="InterPro" id="IPR047655">
    <property type="entry name" value="Transpos_IS630-like"/>
</dbReference>
<dbReference type="Pfam" id="PF13358">
    <property type="entry name" value="DDE_3"/>
    <property type="match status" value="1"/>
</dbReference>
<name>A0ABQ2CZL9_9DEIO</name>
<dbReference type="PANTHER" id="PTHR46564:SF1">
    <property type="entry name" value="TRANSPOSASE"/>
    <property type="match status" value="1"/>
</dbReference>
<dbReference type="InterPro" id="IPR025959">
    <property type="entry name" value="Winged_HTH_dom"/>
</dbReference>
<gene>
    <name evidence="3" type="ORF">GCM10008938_18110</name>
</gene>
<dbReference type="Pfam" id="PF13384">
    <property type="entry name" value="HTH_23"/>
    <property type="match status" value="1"/>
</dbReference>
<dbReference type="EMBL" id="BMOD01000005">
    <property type="protein sequence ID" value="GGJ32260.1"/>
    <property type="molecule type" value="Genomic_DNA"/>
</dbReference>
<dbReference type="NCBIfam" id="NF033545">
    <property type="entry name" value="transpos_IS630"/>
    <property type="match status" value="1"/>
</dbReference>
<dbReference type="PANTHER" id="PTHR46564">
    <property type="entry name" value="TRANSPOSASE"/>
    <property type="match status" value="1"/>
</dbReference>
<protein>
    <recommendedName>
        <fullName evidence="5">IS630 family transposase</fullName>
    </recommendedName>
</protein>